<gene>
    <name evidence="1" type="ordered locus">Dacet_0265</name>
</gene>
<dbReference type="HOGENOM" id="CLU_3079069_0_0_0"/>
<accession>D4H2K6</accession>
<dbReference type="RefSeq" id="WP_013009612.1">
    <property type="nucleotide sequence ID" value="NC_013943.1"/>
</dbReference>
<dbReference type="STRING" id="522772.Dacet_0265"/>
<dbReference type="PaxDb" id="522772-Dacet_0265"/>
<dbReference type="AlphaFoldDB" id="D4H2K6"/>
<dbReference type="Proteomes" id="UP000002012">
    <property type="component" value="Chromosome"/>
</dbReference>
<organism evidence="1 2">
    <name type="scientific">Denitrovibrio acetiphilus (strain DSM 12809 / NBRC 114555 / N2460)</name>
    <dbReference type="NCBI Taxonomy" id="522772"/>
    <lineage>
        <taxon>Bacteria</taxon>
        <taxon>Pseudomonadati</taxon>
        <taxon>Deferribacterota</taxon>
        <taxon>Deferribacteres</taxon>
        <taxon>Deferribacterales</taxon>
        <taxon>Geovibrionaceae</taxon>
        <taxon>Denitrovibrio</taxon>
    </lineage>
</organism>
<name>D4H2K6_DENA2</name>
<sequence>MFTDNNEYKKEIELLCEEEAKERMKSFWSALIANPDCDFAVQLTPLAANICS</sequence>
<dbReference type="EMBL" id="CP001968">
    <property type="protein sequence ID" value="ADD67067.1"/>
    <property type="molecule type" value="Genomic_DNA"/>
</dbReference>
<proteinExistence type="predicted"/>
<protein>
    <submittedName>
        <fullName evidence="1">Uncharacterized protein</fullName>
    </submittedName>
</protein>
<evidence type="ECO:0000313" key="2">
    <source>
        <dbReference type="Proteomes" id="UP000002012"/>
    </source>
</evidence>
<reference evidence="1 2" key="1">
    <citation type="journal article" date="2010" name="Stand. Genomic Sci.">
        <title>Complete genome sequence of Denitrovibrio acetiphilus type strain (N2460).</title>
        <authorList>
            <person name="Kiss H."/>
            <person name="Lang E."/>
            <person name="Lapidus A."/>
            <person name="Copeland A."/>
            <person name="Nolan M."/>
            <person name="Glavina Del Rio T."/>
            <person name="Chen F."/>
            <person name="Lucas S."/>
            <person name="Tice H."/>
            <person name="Cheng J.F."/>
            <person name="Han C."/>
            <person name="Goodwin L."/>
            <person name="Pitluck S."/>
            <person name="Liolios K."/>
            <person name="Pati A."/>
            <person name="Ivanova N."/>
            <person name="Mavromatis K."/>
            <person name="Chen A."/>
            <person name="Palaniappan K."/>
            <person name="Land M."/>
            <person name="Hauser L."/>
            <person name="Chang Y.J."/>
            <person name="Jeffries C.D."/>
            <person name="Detter J.C."/>
            <person name="Brettin T."/>
            <person name="Spring S."/>
            <person name="Rohde M."/>
            <person name="Goker M."/>
            <person name="Woyke T."/>
            <person name="Bristow J."/>
            <person name="Eisen J.A."/>
            <person name="Markowitz V."/>
            <person name="Hugenholtz P."/>
            <person name="Kyrpides N.C."/>
            <person name="Klenk H.P."/>
        </authorList>
    </citation>
    <scope>NUCLEOTIDE SEQUENCE [LARGE SCALE GENOMIC DNA]</scope>
    <source>
        <strain evidence="2">DSM 12809 / NBRC 114555 / N2460</strain>
    </source>
</reference>
<keyword evidence="2" id="KW-1185">Reference proteome</keyword>
<dbReference type="KEGG" id="dap:Dacet_0265"/>
<evidence type="ECO:0000313" key="1">
    <source>
        <dbReference type="EMBL" id="ADD67067.1"/>
    </source>
</evidence>
<dbReference type="InParanoid" id="D4H2K6"/>